<dbReference type="SUPFAM" id="SSF56112">
    <property type="entry name" value="Protein kinase-like (PK-like)"/>
    <property type="match status" value="1"/>
</dbReference>
<evidence type="ECO:0000313" key="3">
    <source>
        <dbReference type="EMBL" id="MBM7659154.1"/>
    </source>
</evidence>
<dbReference type="PROSITE" id="PS50011">
    <property type="entry name" value="PROTEIN_KINASE_DOM"/>
    <property type="match status" value="1"/>
</dbReference>
<keyword evidence="3" id="KW-0418">Kinase</keyword>
<dbReference type="RefSeq" id="WP_205007693.1">
    <property type="nucleotide sequence ID" value="NZ_CBCRXA010000019.1"/>
</dbReference>
<dbReference type="EC" id="2.7.11.1" evidence="3"/>
<keyword evidence="4" id="KW-1185">Reference proteome</keyword>
<keyword evidence="1" id="KW-0812">Transmembrane</keyword>
<dbReference type="InterPro" id="IPR000719">
    <property type="entry name" value="Prot_kinase_dom"/>
</dbReference>
<dbReference type="Pfam" id="PF00069">
    <property type="entry name" value="Pkinase"/>
    <property type="match status" value="1"/>
</dbReference>
<dbReference type="SMART" id="SM00220">
    <property type="entry name" value="S_TKc"/>
    <property type="match status" value="1"/>
</dbReference>
<proteinExistence type="predicted"/>
<dbReference type="Gene3D" id="1.10.510.10">
    <property type="entry name" value="Transferase(Phosphotransferase) domain 1"/>
    <property type="match status" value="1"/>
</dbReference>
<dbReference type="GO" id="GO:0004674">
    <property type="term" value="F:protein serine/threonine kinase activity"/>
    <property type="evidence" value="ECO:0007669"/>
    <property type="project" value="UniProtKB-EC"/>
</dbReference>
<name>A0ABS2QDD4_9BACL</name>
<dbReference type="Proteomes" id="UP000823201">
    <property type="component" value="Unassembled WGS sequence"/>
</dbReference>
<organism evidence="3 4">
    <name type="scientific">Sporolactobacillus spathodeae</name>
    <dbReference type="NCBI Taxonomy" id="1465502"/>
    <lineage>
        <taxon>Bacteria</taxon>
        <taxon>Bacillati</taxon>
        <taxon>Bacillota</taxon>
        <taxon>Bacilli</taxon>
        <taxon>Bacillales</taxon>
        <taxon>Sporolactobacillaceae</taxon>
        <taxon>Sporolactobacillus</taxon>
    </lineage>
</organism>
<comment type="caution">
    <text evidence="3">The sequence shown here is derived from an EMBL/GenBank/DDBJ whole genome shotgun (WGS) entry which is preliminary data.</text>
</comment>
<dbReference type="EMBL" id="JAFBEV010000038">
    <property type="protein sequence ID" value="MBM7659154.1"/>
    <property type="molecule type" value="Genomic_DNA"/>
</dbReference>
<reference evidence="3 4" key="1">
    <citation type="submission" date="2021-01" db="EMBL/GenBank/DDBJ databases">
        <title>Genomic Encyclopedia of Type Strains, Phase IV (KMG-IV): sequencing the most valuable type-strain genomes for metagenomic binning, comparative biology and taxonomic classification.</title>
        <authorList>
            <person name="Goeker M."/>
        </authorList>
    </citation>
    <scope>NUCLEOTIDE SEQUENCE [LARGE SCALE GENOMIC DNA]</scope>
    <source>
        <strain evidence="3 4">DSM 100968</strain>
    </source>
</reference>
<gene>
    <name evidence="3" type="ORF">JOC27_002659</name>
</gene>
<sequence length="311" mass="35138">MTGQDFNFYPGTRIIGKWHRKQYELIRKIGSGAQGTVYLAVSDGKKMAIKLARDRASLIAEVNVLKQFEQLQSNPLGPSLYDNDDWLYGGETIGFCAMEYLKGTPASEALRKRSFDWTIVFLVQLLNQLKKLHESGYIFADLKPENLIIIDPGHQIRCVDFGGATKIGRSVREYTEFYDRGYWGMGTRKAEPSYDLFACAMILIDAATGGRFERSGYPQDQLLRKVKEASRLVPYQSIIFKALSGRYASAEEMRQALVSQAMERQQPSTQMRRRGVSATAKSKTNDGWVSAWLAASIMLTIYIVCVLVYTM</sequence>
<dbReference type="PANTHER" id="PTHR44167">
    <property type="entry name" value="OVARIAN-SPECIFIC SERINE/THREONINE-PROTEIN KINASE LOK-RELATED"/>
    <property type="match status" value="1"/>
</dbReference>
<keyword evidence="1" id="KW-0472">Membrane</keyword>
<keyword evidence="3" id="KW-0808">Transferase</keyword>
<dbReference type="InterPro" id="IPR011009">
    <property type="entry name" value="Kinase-like_dom_sf"/>
</dbReference>
<evidence type="ECO:0000313" key="4">
    <source>
        <dbReference type="Proteomes" id="UP000823201"/>
    </source>
</evidence>
<feature type="transmembrane region" description="Helical" evidence="1">
    <location>
        <begin position="287"/>
        <end position="309"/>
    </location>
</feature>
<keyword evidence="1" id="KW-1133">Transmembrane helix</keyword>
<evidence type="ECO:0000259" key="2">
    <source>
        <dbReference type="PROSITE" id="PS50011"/>
    </source>
</evidence>
<protein>
    <submittedName>
        <fullName evidence="3">Serine/threonine-protein kinase</fullName>
        <ecNumber evidence="3">2.7.11.1</ecNumber>
    </submittedName>
</protein>
<feature type="domain" description="Protein kinase" evidence="2">
    <location>
        <begin position="23"/>
        <end position="293"/>
    </location>
</feature>
<evidence type="ECO:0000256" key="1">
    <source>
        <dbReference type="SAM" id="Phobius"/>
    </source>
</evidence>
<accession>A0ABS2QDD4</accession>
<dbReference type="PANTHER" id="PTHR44167:SF31">
    <property type="entry name" value="PROTEIN CBG02007"/>
    <property type="match status" value="1"/>
</dbReference>